<sequence>MARSKAPDGLCLDDLRLDDLRLDGLREGGKASLARALALIEERPEAPEVMALLDHAFNAPKGHVIGLTGPPGVGKSTLAASLVQQWRKADPALSVGVIAVDPSSADSGGALLGDRMRMASDPDDQGLFIRSMAARLALGGVADLSFPAMILMRALFDRVLIETVGVGQSETDIADMADHILFCIQPGSGDSIQFMKSGIMEIPDLFIVTKADMGPLAEKARADLEGALSLRLAKKGDPHDPAERILMISALKGMEGCAPLFAALDDLRKTMPDADLLARRQLQARIWCYRHLRQKLGLDGLAALGAENPAAALYDGCGKAPFATAYRLRQALRQTLGMERVADL</sequence>
<evidence type="ECO:0000256" key="4">
    <source>
        <dbReference type="ARBA" id="ARBA00023186"/>
    </source>
</evidence>
<dbReference type="AlphaFoldDB" id="A0A5A7NBR7"/>
<dbReference type="InterPro" id="IPR003593">
    <property type="entry name" value="AAA+_ATPase"/>
</dbReference>
<name>A0A5A7NBR7_9PROT</name>
<dbReference type="Pfam" id="PF03308">
    <property type="entry name" value="MeaB"/>
    <property type="match status" value="1"/>
</dbReference>
<evidence type="ECO:0000256" key="1">
    <source>
        <dbReference type="ARBA" id="ARBA00022741"/>
    </source>
</evidence>
<dbReference type="Gene3D" id="3.40.50.300">
    <property type="entry name" value="P-loop containing nucleotide triphosphate hydrolases"/>
    <property type="match status" value="1"/>
</dbReference>
<dbReference type="SMART" id="SM00382">
    <property type="entry name" value="AAA"/>
    <property type="match status" value="1"/>
</dbReference>
<keyword evidence="7" id="KW-1185">Reference proteome</keyword>
<dbReference type="SUPFAM" id="SSF52540">
    <property type="entry name" value="P-loop containing nucleoside triphosphate hydrolases"/>
    <property type="match status" value="1"/>
</dbReference>
<gene>
    <name evidence="6" type="ORF">JCM17846_27470</name>
</gene>
<dbReference type="InterPro" id="IPR027417">
    <property type="entry name" value="P-loop_NTPase"/>
</dbReference>
<evidence type="ECO:0000313" key="7">
    <source>
        <dbReference type="Proteomes" id="UP000324996"/>
    </source>
</evidence>
<dbReference type="GO" id="GO:0016787">
    <property type="term" value="F:hydrolase activity"/>
    <property type="evidence" value="ECO:0007669"/>
    <property type="project" value="UniProtKB-KW"/>
</dbReference>
<keyword evidence="2" id="KW-0378">Hydrolase</keyword>
<keyword evidence="4" id="KW-0143">Chaperone</keyword>
<dbReference type="PANTHER" id="PTHR43087">
    <property type="entry name" value="LYSINE/ARGININE/ORNITHINE TRANSPORT SYSTEM KINASE"/>
    <property type="match status" value="1"/>
</dbReference>
<feature type="domain" description="AAA+ ATPase" evidence="5">
    <location>
        <begin position="61"/>
        <end position="187"/>
    </location>
</feature>
<dbReference type="EMBL" id="BKCN01000017">
    <property type="protein sequence ID" value="GER05065.1"/>
    <property type="molecule type" value="Genomic_DNA"/>
</dbReference>
<evidence type="ECO:0000256" key="2">
    <source>
        <dbReference type="ARBA" id="ARBA00022801"/>
    </source>
</evidence>
<dbReference type="GO" id="GO:0005525">
    <property type="term" value="F:GTP binding"/>
    <property type="evidence" value="ECO:0007669"/>
    <property type="project" value="UniProtKB-KW"/>
</dbReference>
<dbReference type="PANTHER" id="PTHR43087:SF1">
    <property type="entry name" value="LAO_AO TRANSPORT SYSTEM ATPASE"/>
    <property type="match status" value="1"/>
</dbReference>
<keyword evidence="1" id="KW-0547">Nucleotide-binding</keyword>
<proteinExistence type="predicted"/>
<dbReference type="InterPro" id="IPR052040">
    <property type="entry name" value="GTPase/Isobutyryl-CoA_mutase"/>
</dbReference>
<dbReference type="Proteomes" id="UP000324996">
    <property type="component" value="Unassembled WGS sequence"/>
</dbReference>
<keyword evidence="3" id="KW-0342">GTP-binding</keyword>
<comment type="caution">
    <text evidence="6">The sequence shown here is derived from an EMBL/GenBank/DDBJ whole genome shotgun (WGS) entry which is preliminary data.</text>
</comment>
<evidence type="ECO:0000313" key="6">
    <source>
        <dbReference type="EMBL" id="GER05065.1"/>
    </source>
</evidence>
<organism evidence="6 7">
    <name type="scientific">Iodidimonas nitroreducens</name>
    <dbReference type="NCBI Taxonomy" id="1236968"/>
    <lineage>
        <taxon>Bacteria</taxon>
        <taxon>Pseudomonadati</taxon>
        <taxon>Pseudomonadota</taxon>
        <taxon>Alphaproteobacteria</taxon>
        <taxon>Iodidimonadales</taxon>
        <taxon>Iodidimonadaceae</taxon>
        <taxon>Iodidimonas</taxon>
    </lineage>
</organism>
<evidence type="ECO:0000256" key="3">
    <source>
        <dbReference type="ARBA" id="ARBA00023134"/>
    </source>
</evidence>
<protein>
    <submittedName>
        <fullName evidence="6">ArgK protein</fullName>
    </submittedName>
</protein>
<reference evidence="6 7" key="1">
    <citation type="submission" date="2019-09" db="EMBL/GenBank/DDBJ databases">
        <title>NBRP : Genome information of microbial organism related human and environment.</title>
        <authorList>
            <person name="Hattori M."/>
            <person name="Oshima K."/>
            <person name="Inaba H."/>
            <person name="Suda W."/>
            <person name="Sakamoto M."/>
            <person name="Iino T."/>
            <person name="Kitahara M."/>
            <person name="Oshida Y."/>
            <person name="Iida T."/>
            <person name="Kudo T."/>
            <person name="Itoh T."/>
            <person name="Ohkuma M."/>
        </authorList>
    </citation>
    <scope>NUCLEOTIDE SEQUENCE [LARGE SCALE GENOMIC DNA]</scope>
    <source>
        <strain evidence="6 7">Q-1</strain>
    </source>
</reference>
<evidence type="ECO:0000259" key="5">
    <source>
        <dbReference type="SMART" id="SM00382"/>
    </source>
</evidence>
<accession>A0A5A7NBR7</accession>